<dbReference type="GO" id="GO:0042597">
    <property type="term" value="C:periplasmic space"/>
    <property type="evidence" value="ECO:0007669"/>
    <property type="project" value="UniProtKB-ARBA"/>
</dbReference>
<dbReference type="PROSITE" id="PS51257">
    <property type="entry name" value="PROKAR_LIPOPROTEIN"/>
    <property type="match status" value="1"/>
</dbReference>
<evidence type="ECO:0000256" key="4">
    <source>
        <dbReference type="SAM" id="MobiDB-lite"/>
    </source>
</evidence>
<proteinExistence type="inferred from homology"/>
<evidence type="ECO:0000256" key="1">
    <source>
        <dbReference type="ARBA" id="ARBA00005695"/>
    </source>
</evidence>
<dbReference type="EMBL" id="CP035485">
    <property type="protein sequence ID" value="QDI92325.1"/>
    <property type="molecule type" value="Genomic_DNA"/>
</dbReference>
<keyword evidence="7" id="KW-1185">Reference proteome</keyword>
<keyword evidence="3" id="KW-0732">Signal</keyword>
<dbReference type="OrthoDB" id="9796817at2"/>
<dbReference type="Gene3D" id="3.10.105.10">
    <property type="entry name" value="Dipeptide-binding Protein, Domain 3"/>
    <property type="match status" value="1"/>
</dbReference>
<dbReference type="KEGG" id="sale:EPH95_14925"/>
<dbReference type="PANTHER" id="PTHR30290:SF9">
    <property type="entry name" value="OLIGOPEPTIDE-BINDING PROTEIN APPA"/>
    <property type="match status" value="1"/>
</dbReference>
<protein>
    <submittedName>
        <fullName evidence="6">Glutathione ABC transporter substrate-binding protein</fullName>
    </submittedName>
</protein>
<evidence type="ECO:0000259" key="5">
    <source>
        <dbReference type="Pfam" id="PF00496"/>
    </source>
</evidence>
<dbReference type="GO" id="GO:0015833">
    <property type="term" value="P:peptide transport"/>
    <property type="evidence" value="ECO:0007669"/>
    <property type="project" value="TreeGrafter"/>
</dbReference>
<dbReference type="SUPFAM" id="SSF53850">
    <property type="entry name" value="Periplasmic binding protein-like II"/>
    <property type="match status" value="1"/>
</dbReference>
<evidence type="ECO:0000313" key="7">
    <source>
        <dbReference type="Proteomes" id="UP000319756"/>
    </source>
</evidence>
<dbReference type="PANTHER" id="PTHR30290">
    <property type="entry name" value="PERIPLASMIC BINDING COMPONENT OF ABC TRANSPORTER"/>
    <property type="match status" value="1"/>
</dbReference>
<dbReference type="InterPro" id="IPR039424">
    <property type="entry name" value="SBP_5"/>
</dbReference>
<accession>A0A514LLC1</accession>
<reference evidence="7" key="1">
    <citation type="submission" date="2019-01" db="EMBL/GenBank/DDBJ databases">
        <title>Genomic analysis of Salicibibacter sp. NKC3-5.</title>
        <authorList>
            <person name="Oh Y.J."/>
        </authorList>
    </citation>
    <scope>NUCLEOTIDE SEQUENCE [LARGE SCALE GENOMIC DNA]</scope>
    <source>
        <strain evidence="7">NKC3-5</strain>
    </source>
</reference>
<sequence length="533" mass="58523">MKKIVPFLGISLLLGVAGCTEDVDEEEGDDAEDEEAAEEPVEGGDMVFAMPSDAVTLDPQASTDLPSNIIADNVYESLLYYDEDTEIQPRLAESYEQVDETTWEFYLQEDVTFHDGEPFNAEAVVATFDRLLDPDMASPRALLFELVEDVEAVDEHTVQFTTSEPYAPLPAHVAHVSAGILSPAAMEAEEEGDANLDMEPVGTGPFEFEHWEEGSEVVLTNNEDYWGEPAYLDSLSFNVVPEQGTRIGMLETGEAHFAQQIEPTNIPQVEEMDGANLVSEEGFGYDYIGFNTENEPFDDPEVRRALSMAIDKEAIVEGIYEGYGTVADGPLADLTFGSSDALDPLPHDPEEAEELLAEAGYEDGFSATLMTNDANPMRVQIAEVVQDELAEIGVDVSIEQMEWGAYLDAVQEGEGGDMHVLGWSAQTGDADFALQPNYHSDNQGTSGNHTFYENEEVDALLEEASQETDEEARLQLYEEVEQIIVDDAPKIYTLHTDYVVGVSDAVEGFVQQPSGLFILEDVMITEEAEDGGY</sequence>
<dbReference type="GO" id="GO:1904680">
    <property type="term" value="F:peptide transmembrane transporter activity"/>
    <property type="evidence" value="ECO:0007669"/>
    <property type="project" value="TreeGrafter"/>
</dbReference>
<dbReference type="Proteomes" id="UP000319756">
    <property type="component" value="Chromosome"/>
</dbReference>
<evidence type="ECO:0000256" key="3">
    <source>
        <dbReference type="ARBA" id="ARBA00022729"/>
    </source>
</evidence>
<keyword evidence="2" id="KW-0813">Transport</keyword>
<dbReference type="AlphaFoldDB" id="A0A514LLC1"/>
<dbReference type="PIRSF" id="PIRSF002741">
    <property type="entry name" value="MppA"/>
    <property type="match status" value="1"/>
</dbReference>
<dbReference type="Gene3D" id="3.90.76.10">
    <property type="entry name" value="Dipeptide-binding Protein, Domain 1"/>
    <property type="match status" value="1"/>
</dbReference>
<name>A0A514LLC1_9BACI</name>
<feature type="region of interest" description="Disordered" evidence="4">
    <location>
        <begin position="21"/>
        <end position="42"/>
    </location>
</feature>
<gene>
    <name evidence="6" type="ORF">EPH95_14925</name>
</gene>
<dbReference type="Gene3D" id="3.40.190.10">
    <property type="entry name" value="Periplasmic binding protein-like II"/>
    <property type="match status" value="1"/>
</dbReference>
<evidence type="ECO:0000256" key="2">
    <source>
        <dbReference type="ARBA" id="ARBA00022448"/>
    </source>
</evidence>
<dbReference type="InterPro" id="IPR000914">
    <property type="entry name" value="SBP_5_dom"/>
</dbReference>
<dbReference type="InterPro" id="IPR030678">
    <property type="entry name" value="Peptide/Ni-bd"/>
</dbReference>
<dbReference type="Pfam" id="PF00496">
    <property type="entry name" value="SBP_bac_5"/>
    <property type="match status" value="1"/>
</dbReference>
<evidence type="ECO:0000313" key="6">
    <source>
        <dbReference type="EMBL" id="QDI92325.1"/>
    </source>
</evidence>
<organism evidence="6 7">
    <name type="scientific">Salicibibacter halophilus</name>
    <dbReference type="NCBI Taxonomy" id="2502791"/>
    <lineage>
        <taxon>Bacteria</taxon>
        <taxon>Bacillati</taxon>
        <taxon>Bacillota</taxon>
        <taxon>Bacilli</taxon>
        <taxon>Bacillales</taxon>
        <taxon>Bacillaceae</taxon>
        <taxon>Salicibibacter</taxon>
    </lineage>
</organism>
<dbReference type="CDD" id="cd08499">
    <property type="entry name" value="PBP2_Ylib_like"/>
    <property type="match status" value="1"/>
</dbReference>
<dbReference type="RefSeq" id="WP_142090834.1">
    <property type="nucleotide sequence ID" value="NZ_CP035485.1"/>
</dbReference>
<dbReference type="GO" id="GO:0043190">
    <property type="term" value="C:ATP-binding cassette (ABC) transporter complex"/>
    <property type="evidence" value="ECO:0007669"/>
    <property type="project" value="InterPro"/>
</dbReference>
<feature type="domain" description="Solute-binding protein family 5" evidence="5">
    <location>
        <begin position="86"/>
        <end position="444"/>
    </location>
</feature>
<comment type="similarity">
    <text evidence="1">Belongs to the bacterial solute-binding protein 5 family.</text>
</comment>